<dbReference type="InterPro" id="IPR000825">
    <property type="entry name" value="SUF_FeS_clus_asmbl_SufBD_core"/>
</dbReference>
<feature type="domain" description="SUF system FeS cluster assembly SufBD core" evidence="1">
    <location>
        <begin position="113"/>
        <end position="339"/>
    </location>
</feature>
<dbReference type="PANTHER" id="PTHR43575:SF1">
    <property type="entry name" value="PROTEIN ABCI7, CHLOROPLASTIC"/>
    <property type="match status" value="1"/>
</dbReference>
<proteinExistence type="predicted"/>
<gene>
    <name evidence="2" type="ORF">UFOPK1908_01423</name>
</gene>
<dbReference type="SUPFAM" id="SSF101960">
    <property type="entry name" value="Stabilizer of iron transporter SufD"/>
    <property type="match status" value="1"/>
</dbReference>
<dbReference type="GO" id="GO:0016226">
    <property type="term" value="P:iron-sulfur cluster assembly"/>
    <property type="evidence" value="ECO:0007669"/>
    <property type="project" value="InterPro"/>
</dbReference>
<accession>A0A6J6J106</accession>
<dbReference type="EMBL" id="CAEZVB010000102">
    <property type="protein sequence ID" value="CAB4630385.1"/>
    <property type="molecule type" value="Genomic_DNA"/>
</dbReference>
<dbReference type="AlphaFoldDB" id="A0A6J6J106"/>
<dbReference type="PANTHER" id="PTHR43575">
    <property type="entry name" value="PROTEIN ABCI7, CHLOROPLASTIC"/>
    <property type="match status" value="1"/>
</dbReference>
<evidence type="ECO:0000313" key="2">
    <source>
        <dbReference type="EMBL" id="CAB4630385.1"/>
    </source>
</evidence>
<sequence>MTNAVVVPPLDLAPQTRSFDPAAFIEPTSRDEEWKFSAFSQLKQFFIADQSAGNVHAAGVGVNMLDIHQVASTWIPTDLAAAIARANVTEAGVLEIDAQSVHKEPIVIDLTTSTTKAYQHVEIVAGRLSDATVVIRQNLTSQINGATVVTVGDGAKLTVITIIDGDTSTALALQLPVSLGRDAYFTGALAIIGGGAVRIQNAITYTAPGGTAELFGVFLSDTGQHIEQRIFVNHDQPHCKSDVMYKGALLNPGARSVWIGDVLVRKEAIGTDTHQVNRNLVLSDGARADSVPNLELETGDIVKAGHASATGRFDDEQVFYLQSRGIPLDTARQLVVRGFFAEVLGRVGNTHWRDELLAKISQRLGIEKFEGDDD</sequence>
<dbReference type="InterPro" id="IPR037284">
    <property type="entry name" value="SUF_FeS_clus_asmbl_SufBD_sf"/>
</dbReference>
<dbReference type="Pfam" id="PF01458">
    <property type="entry name" value="SUFBD_core"/>
    <property type="match status" value="1"/>
</dbReference>
<organism evidence="2">
    <name type="scientific">freshwater metagenome</name>
    <dbReference type="NCBI Taxonomy" id="449393"/>
    <lineage>
        <taxon>unclassified sequences</taxon>
        <taxon>metagenomes</taxon>
        <taxon>ecological metagenomes</taxon>
    </lineage>
</organism>
<dbReference type="InterPro" id="IPR055346">
    <property type="entry name" value="Fe-S_cluster_assembly_SufBD"/>
</dbReference>
<protein>
    <submittedName>
        <fullName evidence="2">Unannotated protein</fullName>
    </submittedName>
</protein>
<reference evidence="2" key="1">
    <citation type="submission" date="2020-05" db="EMBL/GenBank/DDBJ databases">
        <authorList>
            <person name="Chiriac C."/>
            <person name="Salcher M."/>
            <person name="Ghai R."/>
            <person name="Kavagutti S V."/>
        </authorList>
    </citation>
    <scope>NUCLEOTIDE SEQUENCE</scope>
</reference>
<name>A0A6J6J106_9ZZZZ</name>
<evidence type="ECO:0000259" key="1">
    <source>
        <dbReference type="Pfam" id="PF01458"/>
    </source>
</evidence>